<evidence type="ECO:0000256" key="1">
    <source>
        <dbReference type="SAM" id="MobiDB-lite"/>
    </source>
</evidence>
<feature type="compositionally biased region" description="Acidic residues" evidence="1">
    <location>
        <begin position="111"/>
        <end position="121"/>
    </location>
</feature>
<proteinExistence type="predicted"/>
<gene>
    <name evidence="2" type="ORF">P691DRAFT_782750</name>
</gene>
<feature type="region of interest" description="Disordered" evidence="1">
    <location>
        <begin position="54"/>
        <end position="121"/>
    </location>
</feature>
<dbReference type="AlphaFoldDB" id="A0A9P5WXS4"/>
<evidence type="ECO:0000313" key="2">
    <source>
        <dbReference type="EMBL" id="KAF9440295.1"/>
    </source>
</evidence>
<evidence type="ECO:0000313" key="3">
    <source>
        <dbReference type="Proteomes" id="UP000807342"/>
    </source>
</evidence>
<reference evidence="2" key="1">
    <citation type="submission" date="2020-11" db="EMBL/GenBank/DDBJ databases">
        <authorList>
            <consortium name="DOE Joint Genome Institute"/>
            <person name="Ahrendt S."/>
            <person name="Riley R."/>
            <person name="Andreopoulos W."/>
            <person name="Labutti K."/>
            <person name="Pangilinan J."/>
            <person name="Ruiz-Duenas F.J."/>
            <person name="Barrasa J.M."/>
            <person name="Sanchez-Garcia M."/>
            <person name="Camarero S."/>
            <person name="Miyauchi S."/>
            <person name="Serrano A."/>
            <person name="Linde D."/>
            <person name="Babiker R."/>
            <person name="Drula E."/>
            <person name="Ayuso-Fernandez I."/>
            <person name="Pacheco R."/>
            <person name="Padilla G."/>
            <person name="Ferreira P."/>
            <person name="Barriuso J."/>
            <person name="Kellner H."/>
            <person name="Castanera R."/>
            <person name="Alfaro M."/>
            <person name="Ramirez L."/>
            <person name="Pisabarro A.G."/>
            <person name="Kuo A."/>
            <person name="Tritt A."/>
            <person name="Lipzen A."/>
            <person name="He G."/>
            <person name="Yan M."/>
            <person name="Ng V."/>
            <person name="Cullen D."/>
            <person name="Martin F."/>
            <person name="Rosso M.-N."/>
            <person name="Henrissat B."/>
            <person name="Hibbett D."/>
            <person name="Martinez A.T."/>
            <person name="Grigoriev I.V."/>
        </authorList>
    </citation>
    <scope>NUCLEOTIDE SEQUENCE</scope>
    <source>
        <strain evidence="2">MF-IS2</strain>
    </source>
</reference>
<feature type="compositionally biased region" description="Low complexity" evidence="1">
    <location>
        <begin position="88"/>
        <end position="108"/>
    </location>
</feature>
<organism evidence="2 3">
    <name type="scientific">Macrolepiota fuliginosa MF-IS2</name>
    <dbReference type="NCBI Taxonomy" id="1400762"/>
    <lineage>
        <taxon>Eukaryota</taxon>
        <taxon>Fungi</taxon>
        <taxon>Dikarya</taxon>
        <taxon>Basidiomycota</taxon>
        <taxon>Agaricomycotina</taxon>
        <taxon>Agaricomycetes</taxon>
        <taxon>Agaricomycetidae</taxon>
        <taxon>Agaricales</taxon>
        <taxon>Agaricineae</taxon>
        <taxon>Agaricaceae</taxon>
        <taxon>Macrolepiota</taxon>
    </lineage>
</organism>
<protein>
    <submittedName>
        <fullName evidence="2">Uncharacterized protein</fullName>
    </submittedName>
</protein>
<accession>A0A9P5WXS4</accession>
<keyword evidence="3" id="KW-1185">Reference proteome</keyword>
<name>A0A9P5WXS4_9AGAR</name>
<sequence>MAHDEASPFWVALPQPASFMDCQQKTQGLMGLSPLPADAPDYVPVGKALLASMYQAPPKDQAKLQRRRERERRAPVARAIVSQPAPKPLVKPLVPRAPARLRASSSRVTLEESEEEEDLSS</sequence>
<dbReference type="Proteomes" id="UP000807342">
    <property type="component" value="Unassembled WGS sequence"/>
</dbReference>
<comment type="caution">
    <text evidence="2">The sequence shown here is derived from an EMBL/GenBank/DDBJ whole genome shotgun (WGS) entry which is preliminary data.</text>
</comment>
<dbReference type="EMBL" id="MU152650">
    <property type="protein sequence ID" value="KAF9440295.1"/>
    <property type="molecule type" value="Genomic_DNA"/>
</dbReference>